<dbReference type="Pfam" id="PF03595">
    <property type="entry name" value="SLAC1"/>
    <property type="match status" value="1"/>
</dbReference>
<evidence type="ECO:0000313" key="10">
    <source>
        <dbReference type="Proteomes" id="UP001556367"/>
    </source>
</evidence>
<keyword evidence="6 8" id="KW-1133">Transmembrane helix</keyword>
<evidence type="ECO:0000256" key="8">
    <source>
        <dbReference type="SAM" id="Phobius"/>
    </source>
</evidence>
<keyword evidence="3" id="KW-0813">Transport</keyword>
<comment type="similarity">
    <text evidence="2">Belongs to the tellurite-resistance/dicarboxylate transporter (TDT) family.</text>
</comment>
<feature type="transmembrane region" description="Helical" evidence="8">
    <location>
        <begin position="128"/>
        <end position="153"/>
    </location>
</feature>
<dbReference type="Gene3D" id="1.50.10.150">
    <property type="entry name" value="Voltage-dependent anion channel"/>
    <property type="match status" value="1"/>
</dbReference>
<feature type="transmembrane region" description="Helical" evidence="8">
    <location>
        <begin position="21"/>
        <end position="43"/>
    </location>
</feature>
<evidence type="ECO:0000256" key="2">
    <source>
        <dbReference type="ARBA" id="ARBA00008566"/>
    </source>
</evidence>
<evidence type="ECO:0000256" key="4">
    <source>
        <dbReference type="ARBA" id="ARBA00022475"/>
    </source>
</evidence>
<dbReference type="EMBL" id="JASNQZ010000006">
    <property type="protein sequence ID" value="KAL0956587.1"/>
    <property type="molecule type" value="Genomic_DNA"/>
</dbReference>
<feature type="transmembrane region" description="Helical" evidence="8">
    <location>
        <begin position="321"/>
        <end position="343"/>
    </location>
</feature>
<evidence type="ECO:0000313" key="9">
    <source>
        <dbReference type="EMBL" id="KAL0956587.1"/>
    </source>
</evidence>
<dbReference type="InterPro" id="IPR051629">
    <property type="entry name" value="Sulfite_efflux_TDT"/>
</dbReference>
<keyword evidence="5 8" id="KW-0812">Transmembrane</keyword>
<feature type="transmembrane region" description="Helical" evidence="8">
    <location>
        <begin position="55"/>
        <end position="76"/>
    </location>
</feature>
<evidence type="ECO:0000256" key="7">
    <source>
        <dbReference type="ARBA" id="ARBA00023136"/>
    </source>
</evidence>
<dbReference type="PANTHER" id="PTHR31686:SF3">
    <property type="entry name" value="ACID TRANSPORT PROTEIN, PUTATIVE (AFU_ORTHOLOGUE AFUA_4G09410)-RELATED"/>
    <property type="match status" value="1"/>
</dbReference>
<keyword evidence="7 8" id="KW-0472">Membrane</keyword>
<organism evidence="9 10">
    <name type="scientific">Hohenbuehelia grisea</name>
    <dbReference type="NCBI Taxonomy" id="104357"/>
    <lineage>
        <taxon>Eukaryota</taxon>
        <taxon>Fungi</taxon>
        <taxon>Dikarya</taxon>
        <taxon>Basidiomycota</taxon>
        <taxon>Agaricomycotina</taxon>
        <taxon>Agaricomycetes</taxon>
        <taxon>Agaricomycetidae</taxon>
        <taxon>Agaricales</taxon>
        <taxon>Pleurotineae</taxon>
        <taxon>Pleurotaceae</taxon>
        <taxon>Hohenbuehelia</taxon>
    </lineage>
</organism>
<evidence type="ECO:0000256" key="6">
    <source>
        <dbReference type="ARBA" id="ARBA00022989"/>
    </source>
</evidence>
<evidence type="ECO:0000256" key="3">
    <source>
        <dbReference type="ARBA" id="ARBA00022448"/>
    </source>
</evidence>
<keyword evidence="4" id="KW-1003">Cell membrane</keyword>
<dbReference type="Proteomes" id="UP001556367">
    <property type="component" value="Unassembled WGS sequence"/>
</dbReference>
<accession>A0ABR3JM37</accession>
<protein>
    <recommendedName>
        <fullName evidence="11">C4-dicarboxylate transporter/malic acid transport protein</fullName>
    </recommendedName>
</protein>
<dbReference type="CDD" id="cd09318">
    <property type="entry name" value="TDT_SSU1"/>
    <property type="match status" value="1"/>
</dbReference>
<feature type="transmembrane region" description="Helical" evidence="8">
    <location>
        <begin position="349"/>
        <end position="367"/>
    </location>
</feature>
<proteinExistence type="inferred from homology"/>
<feature type="transmembrane region" description="Helical" evidence="8">
    <location>
        <begin position="281"/>
        <end position="309"/>
    </location>
</feature>
<feature type="transmembrane region" description="Helical" evidence="8">
    <location>
        <begin position="165"/>
        <end position="189"/>
    </location>
</feature>
<evidence type="ECO:0000256" key="1">
    <source>
        <dbReference type="ARBA" id="ARBA00004651"/>
    </source>
</evidence>
<comment type="subcellular location">
    <subcellularLocation>
        <location evidence="1">Cell membrane</location>
        <topology evidence="1">Multi-pass membrane protein</topology>
    </subcellularLocation>
</comment>
<name>A0ABR3JM37_9AGAR</name>
<sequence>MPMGSDDGVRSPKSGKDIVRNFAPAWFAVNMGTGAISLLFYAFPYGNGSQGLNVFALIFFFLNLVLFATFVLVQCVRYAMFPDIWWIMLYHPVQSLYLGCMPMGATTLLNIAVNLINEDYGFGGKAFLYALWGLWWLDVAISALCCFGMVHFMKTRQRHSLEKMTSVWLLPVVTFIVASSSGGVIALPLAKYSSLHALITITTSICLVTIGVSLAFMMLTVYLLRLIVHGLPPGATIVSVFLPLGPMGQAGYSVLLIGQVLDSILPYGNFGILAVGTTGHVIHVICLCISMMLWALTTMWVVYAFLAMHDVLRRNRYPFKLPFWGLIFPNGVYANLTLALARALDSRFFRVYGAIYSIFTLILWIFVSCRTIMLLRGGQIFEAPCLEDVDMTRFNTRPTTSESKVSTVRVEPS</sequence>
<feature type="transmembrane region" description="Helical" evidence="8">
    <location>
        <begin position="96"/>
        <end position="116"/>
    </location>
</feature>
<dbReference type="InterPro" id="IPR038665">
    <property type="entry name" value="Voltage-dep_anion_channel_sf"/>
</dbReference>
<evidence type="ECO:0000256" key="5">
    <source>
        <dbReference type="ARBA" id="ARBA00022692"/>
    </source>
</evidence>
<evidence type="ECO:0008006" key="11">
    <source>
        <dbReference type="Google" id="ProtNLM"/>
    </source>
</evidence>
<dbReference type="PANTHER" id="PTHR31686">
    <property type="match status" value="1"/>
</dbReference>
<keyword evidence="10" id="KW-1185">Reference proteome</keyword>
<dbReference type="InterPro" id="IPR004695">
    <property type="entry name" value="SLAC1/Mae1/Ssu1/TehA"/>
</dbReference>
<feature type="transmembrane region" description="Helical" evidence="8">
    <location>
        <begin position="195"/>
        <end position="224"/>
    </location>
</feature>
<comment type="caution">
    <text evidence="9">The sequence shown here is derived from an EMBL/GenBank/DDBJ whole genome shotgun (WGS) entry which is preliminary data.</text>
</comment>
<gene>
    <name evidence="9" type="ORF">HGRIS_002725</name>
</gene>
<reference evidence="10" key="1">
    <citation type="submission" date="2024-06" db="EMBL/GenBank/DDBJ databases">
        <title>Multi-omics analyses provide insights into the biosynthesis of the anticancer antibiotic pleurotin in Hohenbuehelia grisea.</title>
        <authorList>
            <person name="Weaver J.A."/>
            <person name="Alberti F."/>
        </authorList>
    </citation>
    <scope>NUCLEOTIDE SEQUENCE [LARGE SCALE GENOMIC DNA]</scope>
    <source>
        <strain evidence="10">T-177</strain>
    </source>
</reference>